<evidence type="ECO:0000256" key="1">
    <source>
        <dbReference type="ARBA" id="ARBA00022801"/>
    </source>
</evidence>
<dbReference type="EMBL" id="CP101717">
    <property type="protein sequence ID" value="WLD59383.1"/>
    <property type="molecule type" value="Genomic_DNA"/>
</dbReference>
<dbReference type="GO" id="GO:0016791">
    <property type="term" value="F:phosphatase activity"/>
    <property type="evidence" value="ECO:0007669"/>
    <property type="project" value="TreeGrafter"/>
</dbReference>
<dbReference type="PANTHER" id="PTHR43156">
    <property type="entry name" value="STAGE II SPORULATION PROTEIN E-RELATED"/>
    <property type="match status" value="1"/>
</dbReference>
<dbReference type="InterPro" id="IPR001932">
    <property type="entry name" value="PPM-type_phosphatase-like_dom"/>
</dbReference>
<dbReference type="Gene3D" id="3.40.50.2300">
    <property type="match status" value="1"/>
</dbReference>
<gene>
    <name evidence="5" type="ORF">NFC81_06295</name>
</gene>
<dbReference type="Pfam" id="PF00072">
    <property type="entry name" value="Response_reg"/>
    <property type="match status" value="1"/>
</dbReference>
<accession>A0AB38YJV4</accession>
<dbReference type="PANTHER" id="PTHR43156:SF2">
    <property type="entry name" value="STAGE II SPORULATION PROTEIN E"/>
    <property type="match status" value="1"/>
</dbReference>
<organism evidence="5">
    <name type="scientific">Salinispirillum sp. LH 10-3-1</name>
    <dbReference type="NCBI Taxonomy" id="2952525"/>
    <lineage>
        <taxon>Bacteria</taxon>
        <taxon>Pseudomonadati</taxon>
        <taxon>Pseudomonadota</taxon>
        <taxon>Gammaproteobacteria</taxon>
        <taxon>Oceanospirillales</taxon>
        <taxon>Saccharospirillaceae</taxon>
        <taxon>Salinispirillum</taxon>
    </lineage>
</organism>
<dbReference type="GO" id="GO:0000160">
    <property type="term" value="P:phosphorelay signal transduction system"/>
    <property type="evidence" value="ECO:0007669"/>
    <property type="project" value="InterPro"/>
</dbReference>
<dbReference type="InterPro" id="IPR052016">
    <property type="entry name" value="Bact_Sigma-Reg"/>
</dbReference>
<reference evidence="5" key="1">
    <citation type="submission" date="2022-07" db="EMBL/GenBank/DDBJ databases">
        <title>Complete genome sequence of Salinispirillum sp. LH10-3-1 capable of multiple carbohydrate inversion isolated from a soda lake.</title>
        <authorList>
            <person name="Liu J."/>
            <person name="Zhai Y."/>
            <person name="Zhang H."/>
            <person name="Yang H."/>
            <person name="Qu J."/>
            <person name="Li J."/>
        </authorList>
    </citation>
    <scope>NUCLEOTIDE SEQUENCE</scope>
    <source>
        <strain evidence="5">LH 10-3-1</strain>
    </source>
</reference>
<dbReference type="InterPro" id="IPR001789">
    <property type="entry name" value="Sig_transdc_resp-reg_receiver"/>
</dbReference>
<name>A0AB38YJV4_9GAMM</name>
<dbReference type="SUPFAM" id="SSF81606">
    <property type="entry name" value="PP2C-like"/>
    <property type="match status" value="1"/>
</dbReference>
<dbReference type="RefSeq" id="WP_304996676.1">
    <property type="nucleotide sequence ID" value="NZ_CP101717.1"/>
</dbReference>
<dbReference type="InterPro" id="IPR011006">
    <property type="entry name" value="CheY-like_superfamily"/>
</dbReference>
<protein>
    <submittedName>
        <fullName evidence="5">SpoIIE family protein phosphatase</fullName>
    </submittedName>
</protein>
<keyword evidence="3" id="KW-0175">Coiled coil</keyword>
<feature type="coiled-coil region" evidence="3">
    <location>
        <begin position="160"/>
        <end position="198"/>
    </location>
</feature>
<keyword evidence="1" id="KW-0378">Hydrolase</keyword>
<dbReference type="Pfam" id="PF07228">
    <property type="entry name" value="SpoIIE"/>
    <property type="match status" value="1"/>
</dbReference>
<evidence type="ECO:0000256" key="2">
    <source>
        <dbReference type="PROSITE-ProRule" id="PRU00169"/>
    </source>
</evidence>
<keyword evidence="2" id="KW-0597">Phosphoprotein</keyword>
<dbReference type="SMART" id="SM00331">
    <property type="entry name" value="PP2C_SIG"/>
    <property type="match status" value="1"/>
</dbReference>
<dbReference type="Gene3D" id="3.60.40.10">
    <property type="entry name" value="PPM-type phosphatase domain"/>
    <property type="match status" value="1"/>
</dbReference>
<feature type="domain" description="Response regulatory" evidence="4">
    <location>
        <begin position="29"/>
        <end position="153"/>
    </location>
</feature>
<evidence type="ECO:0000313" key="5">
    <source>
        <dbReference type="EMBL" id="WLD59383.1"/>
    </source>
</evidence>
<evidence type="ECO:0000259" key="4">
    <source>
        <dbReference type="PROSITE" id="PS50110"/>
    </source>
</evidence>
<dbReference type="SMART" id="SM00448">
    <property type="entry name" value="REC"/>
    <property type="match status" value="1"/>
</dbReference>
<proteinExistence type="predicted"/>
<dbReference type="InterPro" id="IPR036457">
    <property type="entry name" value="PPM-type-like_dom_sf"/>
</dbReference>
<evidence type="ECO:0000256" key="3">
    <source>
        <dbReference type="SAM" id="Coils"/>
    </source>
</evidence>
<feature type="modified residue" description="4-aspartylphosphate" evidence="2">
    <location>
        <position position="84"/>
    </location>
</feature>
<dbReference type="AlphaFoldDB" id="A0AB38YJV4"/>
<sequence>MTSSQPQTNDDALQFAEENPSDDGLHVWKILIVDDEPEVHQVTRMALREFRFQNHRAEFYSAYSGSEARAVLEQQDDIALILLDVVMESEDAGLNLARHIRDTIGNKLIRIILRTGQPGQAPEQRVVLQYDINDYRSKTEMTAQRLITSVVSALRSYIAIKDLDVLNSNLEAQVAERTQELQAAHDKLQASLTELEEGERAGKRVQFKLLPPREQRFGEYCFSHKLKPSEFMSGDFLDYFVIDADRVAFYIADVSGHGVASAFVTVYLKRFMSTCLDTYLREGTGSIENPAEVLSALNAELLRENMTKYIALFYGVLDIRTHELTYSNAGAYPWPLLRYPSRPAEYLELKSTPAGMFDFATYQNHQMSLPDDFCLFLFSDGIMDLLDEPTNDAKLAYLSEQLCTPDATVDQIIEALDLPSRPAMPDDLTLLKLERRSAQ</sequence>
<dbReference type="PROSITE" id="PS50110">
    <property type="entry name" value="RESPONSE_REGULATORY"/>
    <property type="match status" value="1"/>
</dbReference>
<dbReference type="SUPFAM" id="SSF52172">
    <property type="entry name" value="CheY-like"/>
    <property type="match status" value="1"/>
</dbReference>